<dbReference type="Gene3D" id="1.25.40.10">
    <property type="entry name" value="Tetratricopeptide repeat domain"/>
    <property type="match status" value="2"/>
</dbReference>
<dbReference type="Proteomes" id="UP001194746">
    <property type="component" value="Unassembled WGS sequence"/>
</dbReference>
<gene>
    <name evidence="2" type="ORF">FE257_011757</name>
</gene>
<sequence length="603" mass="67841">MSLVPESVIPIPSTDDYYDLGTYSRRISTDREEAQNWFDRGLTWCYSFNHDEAYRCFQQAIAHDPKCAIAYWGLAYVAGPNYNKAWQLFDPTDLKRSTKLCYDAVSHAHQLLSTASVAPVEAALIQAMQARYPIESPVENYTQINASYDQAMKKVWEQFPGDLDVLTLYIDAKMHTAQRKMFHVKTGLPIESSPVSEVKRLFAEGLQAPGAVRHPGLLHFSVHFWEMSATPAVALSAADHLRYLIPDAGHLHHMLTHLDVLVGDYRRAVDSNAAAVRADEKYLAQNGAKTMYSFYRLHNYHSLIYAAMLSGQSKIALNALDPMEGSITHDVLGVESPPLADWLEFFKSVRVHVYIRFGLWDELKTLPIPEDQKLYSVTTTMIHYGKGIAYAATGNLPEADRQRQLYLAAAARVPLSRRDHPNRIVDILKVATAMLNGEIEYRRGSYVRAFNYLREAIQHDDALMYTEPWGWMLPTHHAYAALSLEQGHVEQAARAYAEDLGLDSVLTRAHQHPNTVWSLHGYHECLVTLGRHAEALIIKQQLDVALSVADVEVKASCFCRLGVRGVEGSGCCQQYGVLYGIMDILLCSSWMKNAGIHSVADWL</sequence>
<evidence type="ECO:0000313" key="2">
    <source>
        <dbReference type="EMBL" id="KAF9893325.1"/>
    </source>
</evidence>
<dbReference type="InterPro" id="IPR019734">
    <property type="entry name" value="TPR_rpt"/>
</dbReference>
<feature type="repeat" description="TPR" evidence="1">
    <location>
        <begin position="34"/>
        <end position="67"/>
    </location>
</feature>
<name>A0AAD4CV83_ASPNN</name>
<proteinExistence type="predicted"/>
<evidence type="ECO:0000313" key="3">
    <source>
        <dbReference type="Proteomes" id="UP001194746"/>
    </source>
</evidence>
<dbReference type="EMBL" id="VCAU01000008">
    <property type="protein sequence ID" value="KAF9893325.1"/>
    <property type="molecule type" value="Genomic_DNA"/>
</dbReference>
<dbReference type="PROSITE" id="PS50005">
    <property type="entry name" value="TPR"/>
    <property type="match status" value="1"/>
</dbReference>
<keyword evidence="3" id="KW-1185">Reference proteome</keyword>
<protein>
    <recommendedName>
        <fullName evidence="4">TPR domain protein</fullName>
    </recommendedName>
</protein>
<reference evidence="2" key="1">
    <citation type="journal article" date="2019" name="Beilstein J. Org. Chem.">
        <title>Nanangenines: drimane sesquiterpenoids as the dominant metabolite cohort of a novel Australian fungus, Aspergillus nanangensis.</title>
        <authorList>
            <person name="Lacey H.J."/>
            <person name="Gilchrist C.L.M."/>
            <person name="Crombie A."/>
            <person name="Kalaitzis J.A."/>
            <person name="Vuong D."/>
            <person name="Rutledge P.J."/>
            <person name="Turner P."/>
            <person name="Pitt J.I."/>
            <person name="Lacey E."/>
            <person name="Chooi Y.H."/>
            <person name="Piggott A.M."/>
        </authorList>
    </citation>
    <scope>NUCLEOTIDE SEQUENCE</scope>
    <source>
        <strain evidence="2">MST-FP2251</strain>
    </source>
</reference>
<dbReference type="PANTHER" id="PTHR45588:SF1">
    <property type="entry name" value="WW DOMAIN-CONTAINING PROTEIN"/>
    <property type="match status" value="1"/>
</dbReference>
<reference evidence="2" key="2">
    <citation type="submission" date="2020-02" db="EMBL/GenBank/DDBJ databases">
        <authorList>
            <person name="Gilchrist C.L.M."/>
            <person name="Chooi Y.-H."/>
        </authorList>
    </citation>
    <scope>NUCLEOTIDE SEQUENCE</scope>
    <source>
        <strain evidence="2">MST-FP2251</strain>
    </source>
</reference>
<comment type="caution">
    <text evidence="2">The sequence shown here is derived from an EMBL/GenBank/DDBJ whole genome shotgun (WGS) entry which is preliminary data.</text>
</comment>
<dbReference type="SUPFAM" id="SSF48452">
    <property type="entry name" value="TPR-like"/>
    <property type="match status" value="2"/>
</dbReference>
<organism evidence="2 3">
    <name type="scientific">Aspergillus nanangensis</name>
    <dbReference type="NCBI Taxonomy" id="2582783"/>
    <lineage>
        <taxon>Eukaryota</taxon>
        <taxon>Fungi</taxon>
        <taxon>Dikarya</taxon>
        <taxon>Ascomycota</taxon>
        <taxon>Pezizomycotina</taxon>
        <taxon>Eurotiomycetes</taxon>
        <taxon>Eurotiomycetidae</taxon>
        <taxon>Eurotiales</taxon>
        <taxon>Aspergillaceae</taxon>
        <taxon>Aspergillus</taxon>
        <taxon>Aspergillus subgen. Circumdati</taxon>
    </lineage>
</organism>
<accession>A0AAD4CV83</accession>
<evidence type="ECO:0000256" key="1">
    <source>
        <dbReference type="PROSITE-ProRule" id="PRU00339"/>
    </source>
</evidence>
<dbReference type="AlphaFoldDB" id="A0AAD4CV83"/>
<dbReference type="SMART" id="SM00028">
    <property type="entry name" value="TPR"/>
    <property type="match status" value="2"/>
</dbReference>
<dbReference type="PANTHER" id="PTHR45588">
    <property type="entry name" value="TPR DOMAIN-CONTAINING PROTEIN"/>
    <property type="match status" value="1"/>
</dbReference>
<evidence type="ECO:0008006" key="4">
    <source>
        <dbReference type="Google" id="ProtNLM"/>
    </source>
</evidence>
<dbReference type="InterPro" id="IPR011990">
    <property type="entry name" value="TPR-like_helical_dom_sf"/>
</dbReference>
<keyword evidence="1" id="KW-0802">TPR repeat</keyword>